<organism evidence="1 2">
    <name type="scientific">Bursaphelenchus okinawaensis</name>
    <dbReference type="NCBI Taxonomy" id="465554"/>
    <lineage>
        <taxon>Eukaryota</taxon>
        <taxon>Metazoa</taxon>
        <taxon>Ecdysozoa</taxon>
        <taxon>Nematoda</taxon>
        <taxon>Chromadorea</taxon>
        <taxon>Rhabditida</taxon>
        <taxon>Tylenchina</taxon>
        <taxon>Tylenchomorpha</taxon>
        <taxon>Aphelenchoidea</taxon>
        <taxon>Aphelenchoididae</taxon>
        <taxon>Bursaphelenchus</taxon>
    </lineage>
</organism>
<dbReference type="Proteomes" id="UP000783686">
    <property type="component" value="Unassembled WGS sequence"/>
</dbReference>
<dbReference type="EMBL" id="CAJFDH010000006">
    <property type="protein sequence ID" value="CAD5230415.1"/>
    <property type="molecule type" value="Genomic_DNA"/>
</dbReference>
<comment type="caution">
    <text evidence="1">The sequence shown here is derived from an EMBL/GenBank/DDBJ whole genome shotgun (WGS) entry which is preliminary data.</text>
</comment>
<dbReference type="Proteomes" id="UP000614601">
    <property type="component" value="Unassembled WGS sequence"/>
</dbReference>
<protein>
    <submittedName>
        <fullName evidence="1">Uncharacterized protein</fullName>
    </submittedName>
</protein>
<evidence type="ECO:0000313" key="2">
    <source>
        <dbReference type="Proteomes" id="UP000614601"/>
    </source>
</evidence>
<sequence length="99" mass="11385">MASILHLPIQQPFTAKPSLAKRLLCVSKRRSNFCLLQKSRGLKNHIARSTNVTTRFRPKSSTATNRSKCNITEKTDHKWLLNVNKKNSAFGTKWYCYFG</sequence>
<name>A0A811LLB3_9BILA</name>
<dbReference type="EMBL" id="CAJFCW020000006">
    <property type="protein sequence ID" value="CAG9127743.1"/>
    <property type="molecule type" value="Genomic_DNA"/>
</dbReference>
<dbReference type="AlphaFoldDB" id="A0A811LLB3"/>
<accession>A0A811LLB3</accession>
<gene>
    <name evidence="1" type="ORF">BOKJ2_LOCUS14124</name>
</gene>
<reference evidence="1" key="1">
    <citation type="submission" date="2020-09" db="EMBL/GenBank/DDBJ databases">
        <authorList>
            <person name="Kikuchi T."/>
        </authorList>
    </citation>
    <scope>NUCLEOTIDE SEQUENCE</scope>
    <source>
        <strain evidence="1">SH1</strain>
    </source>
</reference>
<proteinExistence type="predicted"/>
<keyword evidence="2" id="KW-1185">Reference proteome</keyword>
<evidence type="ECO:0000313" key="1">
    <source>
        <dbReference type="EMBL" id="CAD5230415.1"/>
    </source>
</evidence>